<proteinExistence type="predicted"/>
<feature type="region of interest" description="Disordered" evidence="1">
    <location>
        <begin position="181"/>
        <end position="207"/>
    </location>
</feature>
<protein>
    <submittedName>
        <fullName evidence="3">Uncharacterized protein</fullName>
    </submittedName>
</protein>
<feature type="signal peptide" evidence="2">
    <location>
        <begin position="1"/>
        <end position="23"/>
    </location>
</feature>
<gene>
    <name evidence="3" type="ORF">EOD73_08735</name>
</gene>
<sequence>MRRRLALHAACVACLAQGLPVHAAEPVMLLVELRWVVLSTPAAAGLSSAGQPRGGTTLGTQAAGDGVEPLGPAMRVLAGEALSWSLGRETAELPVTWAWPQVAGVPVQVPAPLRQGQERRWRLDVQTRWPKPSGPVLLQLRWSTEGDGDPGERLATTLRVPLGRWTTVALHNEGAAALPANRGELRSSAARPQRTRELQVRVSPVLE</sequence>
<evidence type="ECO:0000256" key="2">
    <source>
        <dbReference type="SAM" id="SignalP"/>
    </source>
</evidence>
<evidence type="ECO:0000313" key="4">
    <source>
        <dbReference type="Proteomes" id="UP000288587"/>
    </source>
</evidence>
<dbReference type="EMBL" id="SACM01000002">
    <property type="protein sequence ID" value="RVT86117.1"/>
    <property type="molecule type" value="Genomic_DNA"/>
</dbReference>
<keyword evidence="4" id="KW-1185">Reference proteome</keyword>
<keyword evidence="2" id="KW-0732">Signal</keyword>
<dbReference type="RefSeq" id="WP_127682615.1">
    <property type="nucleotide sequence ID" value="NZ_SACM01000002.1"/>
</dbReference>
<feature type="region of interest" description="Disordered" evidence="1">
    <location>
        <begin position="45"/>
        <end position="65"/>
    </location>
</feature>
<dbReference type="Proteomes" id="UP000288587">
    <property type="component" value="Unassembled WGS sequence"/>
</dbReference>
<dbReference type="OrthoDB" id="9153297at2"/>
<evidence type="ECO:0000256" key="1">
    <source>
        <dbReference type="SAM" id="MobiDB-lite"/>
    </source>
</evidence>
<accession>A0A3S2XT00</accession>
<comment type="caution">
    <text evidence="3">The sequence shown here is derived from an EMBL/GenBank/DDBJ whole genome shotgun (WGS) entry which is preliminary data.</text>
</comment>
<reference evidence="3 4" key="1">
    <citation type="submission" date="2019-01" db="EMBL/GenBank/DDBJ databases">
        <authorList>
            <person name="Chen W.-M."/>
        </authorList>
    </citation>
    <scope>NUCLEOTIDE SEQUENCE [LARGE SCALE GENOMIC DNA]</scope>
    <source>
        <strain evidence="3 4">CCP-18</strain>
    </source>
</reference>
<dbReference type="AlphaFoldDB" id="A0A3S2XT00"/>
<name>A0A3S2XT00_9BURK</name>
<evidence type="ECO:0000313" key="3">
    <source>
        <dbReference type="EMBL" id="RVT86117.1"/>
    </source>
</evidence>
<organism evidence="3 4">
    <name type="scientific">Inhella crocodyli</name>
    <dbReference type="NCBI Taxonomy" id="2499851"/>
    <lineage>
        <taxon>Bacteria</taxon>
        <taxon>Pseudomonadati</taxon>
        <taxon>Pseudomonadota</taxon>
        <taxon>Betaproteobacteria</taxon>
        <taxon>Burkholderiales</taxon>
        <taxon>Sphaerotilaceae</taxon>
        <taxon>Inhella</taxon>
    </lineage>
</organism>
<feature type="chain" id="PRO_5018649663" evidence="2">
    <location>
        <begin position="24"/>
        <end position="207"/>
    </location>
</feature>